<dbReference type="SUPFAM" id="SSF53383">
    <property type="entry name" value="PLP-dependent transferases"/>
    <property type="match status" value="1"/>
</dbReference>
<dbReference type="GO" id="GO:0046872">
    <property type="term" value="F:metal ion binding"/>
    <property type="evidence" value="ECO:0007669"/>
    <property type="project" value="UniProtKB-KW"/>
</dbReference>
<dbReference type="Gene3D" id="3.40.640.10">
    <property type="entry name" value="Type I PLP-dependent aspartate aminotransferase-like (Major domain)"/>
    <property type="match status" value="1"/>
</dbReference>
<evidence type="ECO:0000313" key="13">
    <source>
        <dbReference type="EMBL" id="GHH78205.1"/>
    </source>
</evidence>
<dbReference type="FunFam" id="3.40.640.10:FF:000084">
    <property type="entry name" value="IscS-like cysteine desulfurase"/>
    <property type="match status" value="1"/>
</dbReference>
<dbReference type="PROSITE" id="PS00595">
    <property type="entry name" value="AA_TRANSFER_CLASS_5"/>
    <property type="match status" value="1"/>
</dbReference>
<dbReference type="InterPro" id="IPR020578">
    <property type="entry name" value="Aminotrans_V_PyrdxlP_BS"/>
</dbReference>
<sequence length="428" mass="44071">MTVTTPPPDPARTPLTASGAHGEPRREPDGAYLDHAATTPMSAAALAAFVAEAQRTGNASSLHSAGRTSRRAVEEARETLAKSLGARPSEVIFTSGGTESDNLAIKGIFWGRRAQDPRRTRILVSAVEHHAVLDPAFWLAGHAGADIVLLPVDREGRLDLAALRAELAAHAAETALISVMWANNEVGTLQPVRDVVRAARPYGIPVHTDAVQAVGQAEVDFTESGVDAMTITGHKLGGPVGVGALLAKRDLALDAVIHGGGQERGVRSGTLDVASIAAFGVAVRHAVDCVPDRAARLSALRDDLVARVRAVAPSAVLRGADPASDDRLPGNAHFTFPGAEGDSLLYLLDSAGVQASTGSACQAGVPQPSHVLLAMGVPETEARGALRFTLGATSTEADVDRLVAALPQVVARAQAAGLVSGRAMGGMA</sequence>
<keyword evidence="6" id="KW-0663">Pyridoxal phosphate</keyword>
<evidence type="ECO:0000313" key="14">
    <source>
        <dbReference type="Proteomes" id="UP000627369"/>
    </source>
</evidence>
<dbReference type="RefSeq" id="WP_189671150.1">
    <property type="nucleotide sequence ID" value="NZ_BNAS01000007.1"/>
</dbReference>
<dbReference type="GO" id="GO:0051536">
    <property type="term" value="F:iron-sulfur cluster binding"/>
    <property type="evidence" value="ECO:0007669"/>
    <property type="project" value="UniProtKB-KW"/>
</dbReference>
<dbReference type="InterPro" id="IPR015421">
    <property type="entry name" value="PyrdxlP-dep_Trfase_major"/>
</dbReference>
<evidence type="ECO:0000259" key="12">
    <source>
        <dbReference type="Pfam" id="PF00266"/>
    </source>
</evidence>
<comment type="cofactor">
    <cofactor evidence="1 10">
        <name>pyridoxal 5'-phosphate</name>
        <dbReference type="ChEBI" id="CHEBI:597326"/>
    </cofactor>
</comment>
<evidence type="ECO:0000256" key="5">
    <source>
        <dbReference type="ARBA" id="ARBA00022723"/>
    </source>
</evidence>
<dbReference type="Gene3D" id="1.10.260.50">
    <property type="match status" value="1"/>
</dbReference>
<dbReference type="AlphaFoldDB" id="A0A919KYN8"/>
<dbReference type="PANTHER" id="PTHR11601">
    <property type="entry name" value="CYSTEINE DESULFURYLASE FAMILY MEMBER"/>
    <property type="match status" value="1"/>
</dbReference>
<keyword evidence="7" id="KW-0408">Iron</keyword>
<comment type="catalytic activity">
    <reaction evidence="9">
        <text>(sulfur carrier)-H + L-cysteine = (sulfur carrier)-SH + L-alanine</text>
        <dbReference type="Rhea" id="RHEA:43892"/>
        <dbReference type="Rhea" id="RHEA-COMP:14737"/>
        <dbReference type="Rhea" id="RHEA-COMP:14739"/>
        <dbReference type="ChEBI" id="CHEBI:29917"/>
        <dbReference type="ChEBI" id="CHEBI:35235"/>
        <dbReference type="ChEBI" id="CHEBI:57972"/>
        <dbReference type="ChEBI" id="CHEBI:64428"/>
        <dbReference type="EC" id="2.8.1.7"/>
    </reaction>
</comment>
<gene>
    <name evidence="13" type="ORF">GCM10017772_40950</name>
</gene>
<feature type="compositionally biased region" description="Pro residues" evidence="11">
    <location>
        <begin position="1"/>
        <end position="11"/>
    </location>
</feature>
<name>A0A919KYN8_9MICO</name>
<dbReference type="PANTHER" id="PTHR11601:SF34">
    <property type="entry name" value="CYSTEINE DESULFURASE"/>
    <property type="match status" value="1"/>
</dbReference>
<evidence type="ECO:0000256" key="4">
    <source>
        <dbReference type="ARBA" id="ARBA00022679"/>
    </source>
</evidence>
<evidence type="ECO:0000256" key="1">
    <source>
        <dbReference type="ARBA" id="ARBA00001933"/>
    </source>
</evidence>
<dbReference type="InterPro" id="IPR015422">
    <property type="entry name" value="PyrdxlP-dep_Trfase_small"/>
</dbReference>
<dbReference type="Gene3D" id="3.90.1150.10">
    <property type="entry name" value="Aspartate Aminotransferase, domain 1"/>
    <property type="match status" value="1"/>
</dbReference>
<dbReference type="EC" id="2.8.1.7" evidence="3"/>
<dbReference type="InterPro" id="IPR016454">
    <property type="entry name" value="Cysteine_dSase"/>
</dbReference>
<evidence type="ECO:0000256" key="8">
    <source>
        <dbReference type="ARBA" id="ARBA00023014"/>
    </source>
</evidence>
<evidence type="ECO:0000256" key="2">
    <source>
        <dbReference type="ARBA" id="ARBA00006490"/>
    </source>
</evidence>
<keyword evidence="14" id="KW-1185">Reference proteome</keyword>
<keyword evidence="4" id="KW-0808">Transferase</keyword>
<keyword evidence="5" id="KW-0479">Metal-binding</keyword>
<evidence type="ECO:0000256" key="3">
    <source>
        <dbReference type="ARBA" id="ARBA00012239"/>
    </source>
</evidence>
<evidence type="ECO:0000256" key="11">
    <source>
        <dbReference type="SAM" id="MobiDB-lite"/>
    </source>
</evidence>
<keyword evidence="8" id="KW-0411">Iron-sulfur</keyword>
<feature type="domain" description="Aminotransferase class V" evidence="12">
    <location>
        <begin position="32"/>
        <end position="402"/>
    </location>
</feature>
<dbReference type="GO" id="GO:0031071">
    <property type="term" value="F:cysteine desulfurase activity"/>
    <property type="evidence" value="ECO:0007669"/>
    <property type="project" value="UniProtKB-EC"/>
</dbReference>
<proteinExistence type="inferred from homology"/>
<dbReference type="EMBL" id="BNAS01000007">
    <property type="protein sequence ID" value="GHH78205.1"/>
    <property type="molecule type" value="Genomic_DNA"/>
</dbReference>
<dbReference type="InterPro" id="IPR000192">
    <property type="entry name" value="Aminotrans_V_dom"/>
</dbReference>
<evidence type="ECO:0000256" key="10">
    <source>
        <dbReference type="RuleBase" id="RU004504"/>
    </source>
</evidence>
<protein>
    <recommendedName>
        <fullName evidence="3">cysteine desulfurase</fullName>
        <ecNumber evidence="3">2.8.1.7</ecNumber>
    </recommendedName>
</protein>
<evidence type="ECO:0000256" key="9">
    <source>
        <dbReference type="ARBA" id="ARBA00050776"/>
    </source>
</evidence>
<evidence type="ECO:0000256" key="7">
    <source>
        <dbReference type="ARBA" id="ARBA00023004"/>
    </source>
</evidence>
<dbReference type="PIRSF" id="PIRSF005572">
    <property type="entry name" value="NifS"/>
    <property type="match status" value="1"/>
</dbReference>
<comment type="similarity">
    <text evidence="2">Belongs to the class-V pyridoxal-phosphate-dependent aminotransferase family. NifS/IscS subfamily.</text>
</comment>
<comment type="caution">
    <text evidence="13">The sequence shown here is derived from an EMBL/GenBank/DDBJ whole genome shotgun (WGS) entry which is preliminary data.</text>
</comment>
<dbReference type="Pfam" id="PF00266">
    <property type="entry name" value="Aminotran_5"/>
    <property type="match status" value="1"/>
</dbReference>
<dbReference type="Proteomes" id="UP000627369">
    <property type="component" value="Unassembled WGS sequence"/>
</dbReference>
<organism evidence="13 14">
    <name type="scientific">Promicromonospora soli</name>
    <dbReference type="NCBI Taxonomy" id="2035533"/>
    <lineage>
        <taxon>Bacteria</taxon>
        <taxon>Bacillati</taxon>
        <taxon>Actinomycetota</taxon>
        <taxon>Actinomycetes</taxon>
        <taxon>Micrococcales</taxon>
        <taxon>Promicromonosporaceae</taxon>
        <taxon>Promicromonospora</taxon>
    </lineage>
</organism>
<feature type="region of interest" description="Disordered" evidence="11">
    <location>
        <begin position="1"/>
        <end position="33"/>
    </location>
</feature>
<dbReference type="InterPro" id="IPR015424">
    <property type="entry name" value="PyrdxlP-dep_Trfase"/>
</dbReference>
<reference evidence="13" key="1">
    <citation type="journal article" date="2014" name="Int. J. Syst. Evol. Microbiol.">
        <title>Complete genome sequence of Corynebacterium casei LMG S-19264T (=DSM 44701T), isolated from a smear-ripened cheese.</title>
        <authorList>
            <consortium name="US DOE Joint Genome Institute (JGI-PGF)"/>
            <person name="Walter F."/>
            <person name="Albersmeier A."/>
            <person name="Kalinowski J."/>
            <person name="Ruckert C."/>
        </authorList>
    </citation>
    <scope>NUCLEOTIDE SEQUENCE</scope>
    <source>
        <strain evidence="13">CGMCC 4.7398</strain>
    </source>
</reference>
<accession>A0A919KYN8</accession>
<reference evidence="13" key="2">
    <citation type="submission" date="2020-09" db="EMBL/GenBank/DDBJ databases">
        <authorList>
            <person name="Sun Q."/>
            <person name="Zhou Y."/>
        </authorList>
    </citation>
    <scope>NUCLEOTIDE SEQUENCE</scope>
    <source>
        <strain evidence="13">CGMCC 4.7398</strain>
    </source>
</reference>
<evidence type="ECO:0000256" key="6">
    <source>
        <dbReference type="ARBA" id="ARBA00022898"/>
    </source>
</evidence>